<dbReference type="EMBL" id="JACHDS010000001">
    <property type="protein sequence ID" value="MBB6173519.1"/>
    <property type="molecule type" value="Genomic_DNA"/>
</dbReference>
<dbReference type="EC" id="2.2.1.1" evidence="3"/>
<dbReference type="Gene3D" id="3.40.50.970">
    <property type="match status" value="1"/>
</dbReference>
<dbReference type="SUPFAM" id="SSF52518">
    <property type="entry name" value="Thiamin diphosphate-binding fold (THDP-binding)"/>
    <property type="match status" value="1"/>
</dbReference>
<dbReference type="PANTHER" id="PTHR43825:SF1">
    <property type="entry name" value="TRANSKETOLASE-LIKE PYRIMIDINE-BINDING DOMAIN-CONTAINING PROTEIN"/>
    <property type="match status" value="1"/>
</dbReference>
<keyword evidence="3" id="KW-0808">Transferase</keyword>
<dbReference type="AlphaFoldDB" id="A0A7W9YK54"/>
<evidence type="ECO:0000256" key="1">
    <source>
        <dbReference type="SAM" id="MobiDB-lite"/>
    </source>
</evidence>
<dbReference type="InterPro" id="IPR005475">
    <property type="entry name" value="Transketolase-like_Pyr-bd"/>
</dbReference>
<sequence>MATPTTTTTDRESELSTEEQLVGPQPMRDTFVDVTTAALDDDPRLAVVLADISADRFTGAAARHPDRVINVGIREQLMIGTAGGLALTGMRPVVHTYAPFLIERAFEQIKLDLVHQDVGALLVSNGGSYDVPSAGRTHMAPGDVAVMDSLPGWTVHVPGHATEAARLLEAAFRTDDRVYLRMSERGNAAARPVGEGIVPIRTGSARSLGVVLAVGPMLDRVLAATRELDVTVAYTATVRPFDRAGLNRLVGEAGQADVLMVEPYLEGTSAHEIAAALSDRRHRQLSLGVSRADEVRIYGTSADHDRVHGLDADGIARSARDFFLV</sequence>
<protein>
    <submittedName>
        <fullName evidence="3">Transketolase</fullName>
        <ecNumber evidence="3">2.2.1.1</ecNumber>
    </submittedName>
</protein>
<evidence type="ECO:0000313" key="3">
    <source>
        <dbReference type="EMBL" id="MBB6173519.1"/>
    </source>
</evidence>
<dbReference type="Proteomes" id="UP000546642">
    <property type="component" value="Unassembled WGS sequence"/>
</dbReference>
<dbReference type="GO" id="GO:0000287">
    <property type="term" value="F:magnesium ion binding"/>
    <property type="evidence" value="ECO:0007669"/>
    <property type="project" value="UniProtKB-ARBA"/>
</dbReference>
<dbReference type="InterPro" id="IPR009014">
    <property type="entry name" value="Transketo_C/PFOR_II"/>
</dbReference>
<dbReference type="GO" id="GO:0004802">
    <property type="term" value="F:transketolase activity"/>
    <property type="evidence" value="ECO:0007669"/>
    <property type="project" value="UniProtKB-EC"/>
</dbReference>
<feature type="region of interest" description="Disordered" evidence="1">
    <location>
        <begin position="1"/>
        <end position="25"/>
    </location>
</feature>
<reference evidence="3 4" key="1">
    <citation type="submission" date="2020-08" db="EMBL/GenBank/DDBJ databases">
        <title>Sequencing the genomes of 1000 actinobacteria strains.</title>
        <authorList>
            <person name="Klenk H.-P."/>
        </authorList>
    </citation>
    <scope>NUCLEOTIDE SEQUENCE [LARGE SCALE GENOMIC DNA]</scope>
    <source>
        <strain evidence="3 4">DSM 46659</strain>
    </source>
</reference>
<dbReference type="Gene3D" id="3.40.50.920">
    <property type="match status" value="1"/>
</dbReference>
<dbReference type="InterPro" id="IPR051157">
    <property type="entry name" value="PDH/Transketolase"/>
</dbReference>
<keyword evidence="4" id="KW-1185">Reference proteome</keyword>
<dbReference type="CDD" id="cd07033">
    <property type="entry name" value="TPP_PYR_DXS_TK_like"/>
    <property type="match status" value="1"/>
</dbReference>
<dbReference type="InterPro" id="IPR029061">
    <property type="entry name" value="THDP-binding"/>
</dbReference>
<gene>
    <name evidence="3" type="ORF">HNR23_003579</name>
</gene>
<proteinExistence type="predicted"/>
<evidence type="ECO:0000259" key="2">
    <source>
        <dbReference type="SMART" id="SM00861"/>
    </source>
</evidence>
<comment type="caution">
    <text evidence="3">The sequence shown here is derived from an EMBL/GenBank/DDBJ whole genome shotgun (WGS) entry which is preliminary data.</text>
</comment>
<evidence type="ECO:0000313" key="4">
    <source>
        <dbReference type="Proteomes" id="UP000546642"/>
    </source>
</evidence>
<dbReference type="PANTHER" id="PTHR43825">
    <property type="entry name" value="PYRUVATE DEHYDROGENASE E1 COMPONENT"/>
    <property type="match status" value="1"/>
</dbReference>
<feature type="domain" description="Transketolase-like pyrimidine-binding" evidence="2">
    <location>
        <begin position="25"/>
        <end position="189"/>
    </location>
</feature>
<dbReference type="SUPFAM" id="SSF52922">
    <property type="entry name" value="TK C-terminal domain-like"/>
    <property type="match status" value="1"/>
</dbReference>
<dbReference type="SMART" id="SM00861">
    <property type="entry name" value="Transket_pyr"/>
    <property type="match status" value="1"/>
</dbReference>
<accession>A0A7W9YK54</accession>
<organism evidence="3 4">
    <name type="scientific">Nocardiopsis mwathae</name>
    <dbReference type="NCBI Taxonomy" id="1472723"/>
    <lineage>
        <taxon>Bacteria</taxon>
        <taxon>Bacillati</taxon>
        <taxon>Actinomycetota</taxon>
        <taxon>Actinomycetes</taxon>
        <taxon>Streptosporangiales</taxon>
        <taxon>Nocardiopsidaceae</taxon>
        <taxon>Nocardiopsis</taxon>
    </lineage>
</organism>
<name>A0A7W9YK54_9ACTN</name>
<dbReference type="Pfam" id="PF02779">
    <property type="entry name" value="Transket_pyr"/>
    <property type="match status" value="1"/>
</dbReference>